<dbReference type="SUPFAM" id="SSF52151">
    <property type="entry name" value="FabD/lysophospholipase-like"/>
    <property type="match status" value="1"/>
</dbReference>
<dbReference type="GO" id="GO:0031177">
    <property type="term" value="F:phosphopantetheine binding"/>
    <property type="evidence" value="ECO:0007669"/>
    <property type="project" value="InterPro"/>
</dbReference>
<evidence type="ECO:0000313" key="12">
    <source>
        <dbReference type="Proteomes" id="UP000183047"/>
    </source>
</evidence>
<dbReference type="SUPFAM" id="SSF55048">
    <property type="entry name" value="Probable ACP-binding domain of malonyl-CoA ACP transacylase"/>
    <property type="match status" value="1"/>
</dbReference>
<dbReference type="SUPFAM" id="SSF53901">
    <property type="entry name" value="Thiolase-like"/>
    <property type="match status" value="1"/>
</dbReference>
<comment type="pathway">
    <text evidence="3">Antibiotic biosynthesis; bacillaene biosynthesis.</text>
</comment>
<dbReference type="Gene3D" id="3.30.559.30">
    <property type="entry name" value="Nonribosomal peptide synthetase, condensation domain"/>
    <property type="match status" value="2"/>
</dbReference>
<keyword evidence="4" id="KW-0596">Phosphopantetheine</keyword>
<dbReference type="InterPro" id="IPR044894">
    <property type="entry name" value="TubC_N_sf"/>
</dbReference>
<dbReference type="GO" id="GO:0004315">
    <property type="term" value="F:3-oxoacyl-[acyl-carrier-protein] synthase activity"/>
    <property type="evidence" value="ECO:0007669"/>
    <property type="project" value="InterPro"/>
</dbReference>
<dbReference type="SMART" id="SM01294">
    <property type="entry name" value="PKS_PP_betabranch"/>
    <property type="match status" value="1"/>
</dbReference>
<dbReference type="Gene3D" id="1.10.1200.10">
    <property type="entry name" value="ACP-like"/>
    <property type="match status" value="2"/>
</dbReference>
<dbReference type="Pfam" id="PF00109">
    <property type="entry name" value="ketoacyl-synt"/>
    <property type="match status" value="1"/>
</dbReference>
<dbReference type="SMART" id="SM00823">
    <property type="entry name" value="PKS_PP"/>
    <property type="match status" value="2"/>
</dbReference>
<dbReference type="Pfam" id="PF16197">
    <property type="entry name" value="KAsynt_C_assoc"/>
    <property type="match status" value="1"/>
</dbReference>
<comment type="similarity">
    <text evidence="8">In the C-terminal section; belongs to the NRP synthetase family.</text>
</comment>
<dbReference type="Pfam" id="PF02801">
    <property type="entry name" value="Ketoacyl-synt_C"/>
    <property type="match status" value="1"/>
</dbReference>
<dbReference type="Gene3D" id="3.30.70.3290">
    <property type="match status" value="1"/>
</dbReference>
<dbReference type="SMART" id="SM00827">
    <property type="entry name" value="PKS_AT"/>
    <property type="match status" value="1"/>
</dbReference>
<evidence type="ECO:0000256" key="7">
    <source>
        <dbReference type="ARBA" id="ARBA00022679"/>
    </source>
</evidence>
<name>A0A1G5F5S4_9FIRM</name>
<dbReference type="Pfam" id="PF00501">
    <property type="entry name" value="AMP-binding"/>
    <property type="match status" value="1"/>
</dbReference>
<dbReference type="InterPro" id="IPR014043">
    <property type="entry name" value="Acyl_transferase_dom"/>
</dbReference>
<proteinExistence type="inferred from homology"/>
<dbReference type="InterPro" id="IPR020806">
    <property type="entry name" value="PKS_PP-bd"/>
</dbReference>
<dbReference type="InterPro" id="IPR001242">
    <property type="entry name" value="Condensation_dom"/>
</dbReference>
<feature type="domain" description="Carrier" evidence="9">
    <location>
        <begin position="1952"/>
        <end position="2027"/>
    </location>
</feature>
<dbReference type="InterPro" id="IPR041464">
    <property type="entry name" value="TubC_N"/>
</dbReference>
<dbReference type="PANTHER" id="PTHR43775:SF37">
    <property type="entry name" value="SI:DKEY-61P9.11"/>
    <property type="match status" value="1"/>
</dbReference>
<dbReference type="Gene3D" id="3.30.559.10">
    <property type="entry name" value="Chloramphenicol acetyltransferase-like domain"/>
    <property type="match status" value="2"/>
</dbReference>
<dbReference type="SMART" id="SM00825">
    <property type="entry name" value="PKS_KS"/>
    <property type="match status" value="1"/>
</dbReference>
<evidence type="ECO:0000259" key="10">
    <source>
        <dbReference type="PROSITE" id="PS52004"/>
    </source>
</evidence>
<dbReference type="PROSITE" id="PS50075">
    <property type="entry name" value="CARRIER"/>
    <property type="match status" value="2"/>
</dbReference>
<feature type="domain" description="Carrier" evidence="9">
    <location>
        <begin position="909"/>
        <end position="983"/>
    </location>
</feature>
<dbReference type="EMBL" id="FMUR01000013">
    <property type="protein sequence ID" value="SCY34599.1"/>
    <property type="molecule type" value="Genomic_DNA"/>
</dbReference>
<dbReference type="InterPro" id="IPR023213">
    <property type="entry name" value="CAT-like_dom_sf"/>
</dbReference>
<dbReference type="Gene3D" id="3.40.47.10">
    <property type="match status" value="1"/>
</dbReference>
<dbReference type="Proteomes" id="UP000183047">
    <property type="component" value="Unassembled WGS sequence"/>
</dbReference>
<dbReference type="InterPro" id="IPR020845">
    <property type="entry name" value="AMP-binding_CS"/>
</dbReference>
<dbReference type="InterPro" id="IPR042099">
    <property type="entry name" value="ANL_N_sf"/>
</dbReference>
<dbReference type="FunFam" id="3.40.47.10:FF:000019">
    <property type="entry name" value="Polyketide synthase type I"/>
    <property type="match status" value="1"/>
</dbReference>
<evidence type="ECO:0000313" key="11">
    <source>
        <dbReference type="EMBL" id="SCY34599.1"/>
    </source>
</evidence>
<comment type="cofactor">
    <cofactor evidence="1">
        <name>pantetheine 4'-phosphate</name>
        <dbReference type="ChEBI" id="CHEBI:47942"/>
    </cofactor>
</comment>
<evidence type="ECO:0000256" key="1">
    <source>
        <dbReference type="ARBA" id="ARBA00001957"/>
    </source>
</evidence>
<dbReference type="CDD" id="cd00833">
    <property type="entry name" value="PKS"/>
    <property type="match status" value="1"/>
</dbReference>
<reference evidence="12" key="1">
    <citation type="submission" date="2016-10" db="EMBL/GenBank/DDBJ databases">
        <authorList>
            <person name="Varghese N."/>
            <person name="Submissions S."/>
        </authorList>
    </citation>
    <scope>NUCLEOTIDE SEQUENCE [LARGE SCALE GENOMIC DNA]</scope>
    <source>
        <strain evidence="12">XBD2006</strain>
    </source>
</reference>
<evidence type="ECO:0000256" key="2">
    <source>
        <dbReference type="ARBA" id="ARBA00003299"/>
    </source>
</evidence>
<organism evidence="11 12">
    <name type="scientific">Butyrivibrio hungatei</name>
    <dbReference type="NCBI Taxonomy" id="185008"/>
    <lineage>
        <taxon>Bacteria</taxon>
        <taxon>Bacillati</taxon>
        <taxon>Bacillota</taxon>
        <taxon>Clostridia</taxon>
        <taxon>Lachnospirales</taxon>
        <taxon>Lachnospiraceae</taxon>
        <taxon>Butyrivibrio</taxon>
    </lineage>
</organism>
<dbReference type="PROSITE" id="PS52004">
    <property type="entry name" value="KS3_2"/>
    <property type="match status" value="1"/>
</dbReference>
<dbReference type="PROSITE" id="PS00012">
    <property type="entry name" value="PHOSPHOPANTETHEINE"/>
    <property type="match status" value="1"/>
</dbReference>
<comment type="function">
    <text evidence="2">Involved in some intermediate steps for the synthesis of the antibiotic polyketide bacillaene which is involved in secondary metabolism.</text>
</comment>
<sequence length="2540" mass="286607">MPNDKELMKKALLEIRQLKAQLKEAKGNEPAAIIGMACRFPGGVRNTNDFWNLLKDGKSGICAIPDNRWNEYGKEKFDDNPYLNKGGFLEDIEEFDNRLFKILPDEAAYLDPQQRILLEVCWEAFENAGYSPEMLKNKRVGVFVGVVQNDFGYENMLRNEENMNITGIDHSFISGRISYFFGLRGPSISIDTACSSSSVAIDTALKYLKDNDCDMALVCGVNIMFSPEITQKVAGLGILSKKGEVRAFDKDADGTVRGEGAAAIILKMLSDAKQDDDNIHSIIIGSELNQDGESTSLTAPNGIAQEELLRRAWDKAGIDSDDIGYIETHGTGTAIGDPIEIQAISSRLSDSRKKPVYIGSVKTNIGHLEGAAGIAGLIKVSLMLENKKLPKSLNYDTPSEYVNWSAIPVKVADKLMDWKTENGKPRIAGVSSFGLSGTNSHIVLKEYEDNKQEGKSMETYPFVLTSVDKKGLERQAEALKAYLETNDECNLTDLSYSYNITRDSLPERGLIIGESKDELISKLSKRISSNRVNKKRRAVYVFTGQGSQYKGMCEQYYKGNETFRRSFDHCADLFKKYIDRDLRDIVFSEDYDLNQTENAQPAIFAVEYSLVQMLKVYGIKPEVVIGHSIGEYAAACTAGVFSVEDAVKLVAARGRFMQELSPEGKMLAVFADRVKVQNVVSEIPGLYISTSNSPMQTVVAGTNDAVEKADEIFKKKGIRTVFLKTERPFHTPFMDAAAKEFGEVAKTIDYSRPTVKMISTVTAGYESDLFADASYWMEQILSEVKYCDSINTVGNLEEIVFVEIGALPVLNGLIAAITGGEADCVCIADKNIDNSHAIKTVCELYQYGIKVDFKKLYKPFSPVLKDIPNYAFAPNRIPYIHTLRGERECNGTSLDLKLQVENNSENDLEVNEKNVKTILSELLGTEPEELDEKAELVSLGIDSISAVSVLKALNKTFGTNLTLSRLFNAHTPGGVIEAVLQNSKNNNKKGEEGPVVVTINEEDRNKEFPLNEVQYAYWAGRDNNRAMLSGSACCAYFEADVDNLDEAKFIEALKKLEARHDMLRCRITEDAIQYIEKECTSSVVVVDISEENISELEEIREEMFHKILPLGGPLYEIRLSRLSGGRYRIHFLIDFMIADAMSLFIFKRDLNKLYRGEELEDLTITYRDYELFCRRSKEIQQKQIEDEAFWTKKAQDFPNAPQLPYNRSVFMDNSNRRFIRRRMDITKDRWKSFSKNAARFGLTPSAALFALYSEVLSAYGGGGNYAVMLTVFRRHDVGKDTENMIGDFTKLALVDITRKQTTIAENALALQQNMMENISHCEYSAVKFTDMLRKQTGESRLYPVIFTSAVGLDENLQEESGIMDSLRSVVSSTPQVCLDHQVFFENGTLVLSWDSLDEAFCEGVVDAMFEVYCDLVNKAIDGKEFFSTTLTDLRSKKQKEEQHKANGTNYDYVGKLLHEGFIENVQRIPDKAALINDGCTYTYAQLNERANSIANAVIEAGATPGDRVLIELPKSFEQIAAVLGVLKAGCIYVPLTYGQPKIRTERVIEKAKPFCIITDRDYENYNLKKLVPDEIAGNCNKDIYREVKASDGAYIIYTSGSTGQPKGVFITHEAAMNTIEDVNRKYRICESDSAIAVSSLSFDLSVYDIFGMLTVGGTIVMPTEEQRIDPKQQYELVVANDVTVWNSVPTIMDIFVDHLLKRGLTCNIRKVILSGDWIPMELPNKLSKALPNGRLTSMGGATEASIWSNYFDVNEPLVGWTSVPYGYPLANQRFYILDEFGRRCPNHIPGKLHIAGAGLAKGYYNEPELTKAAFINHELTGEHLYDTGDYGCYHKGGCIEFLGRKDGQVKINGYRVETAEIEAAVKKCGINDRAAAVPVGNKTKRLAVFIETENKPDSSKIIEQLKTYLPHYFIPEAVVNISSFPLTANGKFDRKKLADIYENLELKKVKKHRNTDNDSPVLKKICEILDIADVNPGESFGHLGVSSVDMIRLADELENAYGIRPSVSKMLSYNAISELVEFFDGKVQQNDNLNHAESVMQKVIRIEDSLNEISPLEKYEEKGITLYSENGALRFKAEKGAMTDEIRQELKQDKQMILDYLKEKEKRDKHKEEYIKKNAYPLTPIQKAYLLGRSNDYELGGTSAHYYAEFIWDKVDAVKLENAVNTLIDSHDILRSIVLEDGRQMILEKVPIYRVADRKLSDGDFKNLRDNWKDKIYEVGKWPMFDVFVSRLQDGSRVVHFSFDCMLLDGWSANMMIRQIYELYKGKSIDVPNYSFCRYVCKKDEWQKDKDYVISAENYWKQRASKLSPAPKLPYNLQFNQVKQPHFDRLRYELSREQTQKLNIHLRNYSSTASAVVCTAYMRALSMASGSEKFSLNLTVYNRLPLNQEVKKLLGDFTNVTVVEYKRDNEGSFLEEMKQVKTRILEAVEHRTYNGLEILKAMSDGDPFKAVLPVVFTSELFGSLDEEDTSEIFKETKELFAISQTPQVSLDHQALVREGKLVLIWDYVKELFKAEVISEMFNKYILFIEELADADSWEKM</sequence>
<dbReference type="NCBIfam" id="TIGR01733">
    <property type="entry name" value="AA-adenyl-dom"/>
    <property type="match status" value="1"/>
</dbReference>
<evidence type="ECO:0000256" key="6">
    <source>
        <dbReference type="ARBA" id="ARBA00022598"/>
    </source>
</evidence>
<dbReference type="InterPro" id="IPR014031">
    <property type="entry name" value="Ketoacyl_synth_C"/>
</dbReference>
<dbReference type="Pfam" id="PF00550">
    <property type="entry name" value="PP-binding"/>
    <property type="match status" value="2"/>
</dbReference>
<dbReference type="InterPro" id="IPR014030">
    <property type="entry name" value="Ketoacyl_synth_N"/>
</dbReference>
<dbReference type="InterPro" id="IPR000873">
    <property type="entry name" value="AMP-dep_synth/lig_dom"/>
</dbReference>
<dbReference type="PROSITE" id="PS00606">
    <property type="entry name" value="KS3_1"/>
    <property type="match status" value="1"/>
</dbReference>
<dbReference type="OrthoDB" id="9778383at2"/>
<dbReference type="InterPro" id="IPR016035">
    <property type="entry name" value="Acyl_Trfase/lysoPLipase"/>
</dbReference>
<dbReference type="InterPro" id="IPR006162">
    <property type="entry name" value="Ppantetheine_attach_site"/>
</dbReference>
<dbReference type="SUPFAM" id="SSF56801">
    <property type="entry name" value="Acetyl-CoA synthetase-like"/>
    <property type="match status" value="1"/>
</dbReference>
<keyword evidence="12" id="KW-1185">Reference proteome</keyword>
<dbReference type="PROSITE" id="PS00455">
    <property type="entry name" value="AMP_BINDING"/>
    <property type="match status" value="1"/>
</dbReference>
<dbReference type="InterPro" id="IPR045851">
    <property type="entry name" value="AMP-bd_C_sf"/>
</dbReference>
<dbReference type="InterPro" id="IPR009081">
    <property type="entry name" value="PP-bd_ACP"/>
</dbReference>
<evidence type="ECO:0000256" key="3">
    <source>
        <dbReference type="ARBA" id="ARBA00004789"/>
    </source>
</evidence>
<dbReference type="Gene3D" id="3.30.70.250">
    <property type="entry name" value="Malonyl-CoA ACP transacylase, ACP-binding"/>
    <property type="match status" value="1"/>
</dbReference>
<dbReference type="SUPFAM" id="SSF47336">
    <property type="entry name" value="ACP-like"/>
    <property type="match status" value="2"/>
</dbReference>
<dbReference type="InterPro" id="IPR016036">
    <property type="entry name" value="Malonyl_transacylase_ACP-bd"/>
</dbReference>
<keyword evidence="6" id="KW-0436">Ligase</keyword>
<dbReference type="Pfam" id="PF00698">
    <property type="entry name" value="Acyl_transf_1"/>
    <property type="match status" value="1"/>
</dbReference>
<dbReference type="SUPFAM" id="SSF52777">
    <property type="entry name" value="CoA-dependent acyltransferases"/>
    <property type="match status" value="4"/>
</dbReference>
<keyword evidence="7" id="KW-0808">Transferase</keyword>
<dbReference type="Gene3D" id="3.30.300.30">
    <property type="match status" value="1"/>
</dbReference>
<accession>A0A1G5F5S4</accession>
<dbReference type="Pfam" id="PF00668">
    <property type="entry name" value="Condensation"/>
    <property type="match status" value="2"/>
</dbReference>
<dbReference type="CDD" id="cd19535">
    <property type="entry name" value="Cyc_NRPS"/>
    <property type="match status" value="2"/>
</dbReference>
<dbReference type="Pfam" id="PF18563">
    <property type="entry name" value="TubC_N"/>
    <property type="match status" value="1"/>
</dbReference>
<feature type="domain" description="Ketosynthase family 3 (KS3)" evidence="10">
    <location>
        <begin position="28"/>
        <end position="446"/>
    </location>
</feature>
<dbReference type="InterPro" id="IPR036736">
    <property type="entry name" value="ACP-like_sf"/>
</dbReference>
<dbReference type="InterPro" id="IPR050091">
    <property type="entry name" value="PKS_NRPS_Biosynth_Enz"/>
</dbReference>
<evidence type="ECO:0000259" key="9">
    <source>
        <dbReference type="PROSITE" id="PS50075"/>
    </source>
</evidence>
<evidence type="ECO:0000256" key="4">
    <source>
        <dbReference type="ARBA" id="ARBA00022450"/>
    </source>
</evidence>
<dbReference type="Gene3D" id="3.40.366.10">
    <property type="entry name" value="Malonyl-Coenzyme A Acyl Carrier Protein, domain 2"/>
    <property type="match status" value="1"/>
</dbReference>
<dbReference type="InterPro" id="IPR020841">
    <property type="entry name" value="PKS_Beta-ketoAc_synthase_dom"/>
</dbReference>
<dbReference type="PANTHER" id="PTHR43775">
    <property type="entry name" value="FATTY ACID SYNTHASE"/>
    <property type="match status" value="1"/>
</dbReference>
<dbReference type="GO" id="GO:0006633">
    <property type="term" value="P:fatty acid biosynthetic process"/>
    <property type="evidence" value="ECO:0007669"/>
    <property type="project" value="InterPro"/>
</dbReference>
<dbReference type="InterPro" id="IPR001227">
    <property type="entry name" value="Ac_transferase_dom_sf"/>
</dbReference>
<dbReference type="RefSeq" id="WP_051625341.1">
    <property type="nucleotide sequence ID" value="NZ_FMUR01000013.1"/>
</dbReference>
<evidence type="ECO:0000256" key="5">
    <source>
        <dbReference type="ARBA" id="ARBA00022553"/>
    </source>
</evidence>
<keyword evidence="5" id="KW-0597">Phosphoprotein</keyword>
<evidence type="ECO:0000256" key="8">
    <source>
        <dbReference type="ARBA" id="ARBA00029443"/>
    </source>
</evidence>
<dbReference type="InterPro" id="IPR016039">
    <property type="entry name" value="Thiolase-like"/>
</dbReference>
<dbReference type="InterPro" id="IPR018201">
    <property type="entry name" value="Ketoacyl_synth_AS"/>
</dbReference>
<dbReference type="Gene3D" id="3.40.50.12780">
    <property type="entry name" value="N-terminal domain of ligase-like"/>
    <property type="match status" value="1"/>
</dbReference>
<dbReference type="Gene3D" id="1.10.10.1830">
    <property type="entry name" value="Non-ribosomal peptide synthase, adenylation domain"/>
    <property type="match status" value="1"/>
</dbReference>
<dbReference type="InterPro" id="IPR032821">
    <property type="entry name" value="PKS_assoc"/>
</dbReference>
<dbReference type="InterPro" id="IPR057737">
    <property type="entry name" value="Condensation_MtbB-like"/>
</dbReference>
<dbReference type="InterPro" id="IPR010071">
    <property type="entry name" value="AA_adenyl_dom"/>
</dbReference>
<dbReference type="GO" id="GO:0004312">
    <property type="term" value="F:fatty acid synthase activity"/>
    <property type="evidence" value="ECO:0007669"/>
    <property type="project" value="TreeGrafter"/>
</dbReference>
<protein>
    <submittedName>
        <fullName evidence="11">Yersiniabactin nonribosomal peptide synthetase</fullName>
    </submittedName>
</protein>
<gene>
    <name evidence="11" type="ORF">SAMN02910451_02273</name>
</gene>